<evidence type="ECO:0000313" key="11">
    <source>
        <dbReference type="EMBL" id="CAD6918281.1"/>
    </source>
</evidence>
<feature type="repeat" description="WD" evidence="8">
    <location>
        <begin position="286"/>
        <end position="327"/>
    </location>
</feature>
<reference evidence="12" key="1">
    <citation type="submission" date="2016-04" db="EMBL/GenBank/DDBJ databases">
        <authorList>
            <person name="Nguyen H.D."/>
            <person name="Kesanakurti P."/>
            <person name="Cullis J."/>
            <person name="Levesque C.A."/>
            <person name="Hambleton S."/>
        </authorList>
    </citation>
    <scope>NUCLEOTIDE SEQUENCE</scope>
    <source>
        <strain evidence="12">DAOMC 238032</strain>
    </source>
</reference>
<feature type="repeat" description="WD" evidence="8">
    <location>
        <begin position="328"/>
        <end position="369"/>
    </location>
</feature>
<dbReference type="GO" id="GO:0071013">
    <property type="term" value="C:catalytic step 2 spliceosome"/>
    <property type="evidence" value="ECO:0007669"/>
    <property type="project" value="TreeGrafter"/>
</dbReference>
<dbReference type="GO" id="GO:0052689">
    <property type="term" value="F:carboxylic ester hydrolase activity"/>
    <property type="evidence" value="ECO:0007669"/>
    <property type="project" value="UniProtKB-KW"/>
</dbReference>
<comment type="similarity">
    <text evidence="7">Belongs to the WD repeat PRL1/PRL2 family.</text>
</comment>
<dbReference type="InterPro" id="IPR045241">
    <property type="entry name" value="Prp46/PLRG1-like"/>
</dbReference>
<dbReference type="InterPro" id="IPR011118">
    <property type="entry name" value="Tannase/feruloyl_esterase"/>
</dbReference>
<comment type="similarity">
    <text evidence="9">Belongs to the tannase family.</text>
</comment>
<evidence type="ECO:0000256" key="8">
    <source>
        <dbReference type="PROSITE-ProRule" id="PRU00221"/>
    </source>
</evidence>
<dbReference type="EMBL" id="CAJHJG010002165">
    <property type="protein sequence ID" value="CAD6918281.1"/>
    <property type="molecule type" value="Genomic_DNA"/>
</dbReference>
<dbReference type="PANTHER" id="PTHR19923:SF0">
    <property type="entry name" value="PLEIOTROPIC REGULATOR 1"/>
    <property type="match status" value="1"/>
</dbReference>
<feature type="compositionally biased region" description="Low complexity" evidence="10">
    <location>
        <begin position="709"/>
        <end position="719"/>
    </location>
</feature>
<dbReference type="AlphaFoldDB" id="A0A8T8TIX4"/>
<evidence type="ECO:0000313" key="13">
    <source>
        <dbReference type="Proteomes" id="UP000077671"/>
    </source>
</evidence>
<protein>
    <recommendedName>
        <fullName evidence="9">Carboxylic ester hydrolase</fullName>
        <ecNumber evidence="9">3.1.1.-</ecNumber>
    </recommendedName>
</protein>
<keyword evidence="6" id="KW-1015">Disulfide bond</keyword>
<dbReference type="GO" id="GO:0000398">
    <property type="term" value="P:mRNA splicing, via spliceosome"/>
    <property type="evidence" value="ECO:0007669"/>
    <property type="project" value="InterPro"/>
</dbReference>
<organism evidence="12 13">
    <name type="scientific">Tilletia caries</name>
    <name type="common">wheat bunt fungus</name>
    <dbReference type="NCBI Taxonomy" id="13290"/>
    <lineage>
        <taxon>Eukaryota</taxon>
        <taxon>Fungi</taxon>
        <taxon>Dikarya</taxon>
        <taxon>Basidiomycota</taxon>
        <taxon>Ustilaginomycotina</taxon>
        <taxon>Exobasidiomycetes</taxon>
        <taxon>Tilletiales</taxon>
        <taxon>Tilletiaceae</taxon>
        <taxon>Tilletia</taxon>
    </lineage>
</organism>
<evidence type="ECO:0000256" key="6">
    <source>
        <dbReference type="ARBA" id="ARBA00023157"/>
    </source>
</evidence>
<feature type="region of interest" description="Disordered" evidence="10">
    <location>
        <begin position="108"/>
        <end position="146"/>
    </location>
</feature>
<feature type="repeat" description="WD" evidence="8">
    <location>
        <begin position="244"/>
        <end position="285"/>
    </location>
</feature>
<evidence type="ECO:0000313" key="14">
    <source>
        <dbReference type="Proteomes" id="UP000836402"/>
    </source>
</evidence>
<feature type="compositionally biased region" description="Low complexity" evidence="10">
    <location>
        <begin position="114"/>
        <end position="123"/>
    </location>
</feature>
<feature type="compositionally biased region" description="Basic residues" evidence="10">
    <location>
        <begin position="720"/>
        <end position="738"/>
    </location>
</feature>
<dbReference type="Pfam" id="PF00400">
    <property type="entry name" value="WD40"/>
    <property type="match status" value="7"/>
</dbReference>
<dbReference type="InterPro" id="IPR001680">
    <property type="entry name" value="WD40_rpt"/>
</dbReference>
<dbReference type="CDD" id="cd00200">
    <property type="entry name" value="WD40"/>
    <property type="match status" value="1"/>
</dbReference>
<dbReference type="SMART" id="SM00320">
    <property type="entry name" value="WD40"/>
    <property type="match status" value="7"/>
</dbReference>
<dbReference type="PROSITE" id="PS50082">
    <property type="entry name" value="WD_REPEATS_2"/>
    <property type="match status" value="4"/>
</dbReference>
<dbReference type="PRINTS" id="PR00320">
    <property type="entry name" value="GPROTEINBRPT"/>
</dbReference>
<dbReference type="SUPFAM" id="SSF50978">
    <property type="entry name" value="WD40 repeat-like"/>
    <property type="match status" value="1"/>
</dbReference>
<dbReference type="PROSITE" id="PS50294">
    <property type="entry name" value="WD_REPEATS_REGION"/>
    <property type="match status" value="4"/>
</dbReference>
<dbReference type="InterPro" id="IPR020472">
    <property type="entry name" value="WD40_PAC1"/>
</dbReference>
<dbReference type="Gene3D" id="2.130.10.10">
    <property type="entry name" value="YVTN repeat-like/Quinoprotein amine dehydrogenase"/>
    <property type="match status" value="1"/>
</dbReference>
<dbReference type="GO" id="GO:0071011">
    <property type="term" value="C:precatalytic spliceosome"/>
    <property type="evidence" value="ECO:0007669"/>
    <property type="project" value="TreeGrafter"/>
</dbReference>
<dbReference type="FunFam" id="2.130.10.10:FF:000012">
    <property type="entry name" value="Putative pleiotropic regulator 1"/>
    <property type="match status" value="1"/>
</dbReference>
<feature type="region of interest" description="Disordered" evidence="10">
    <location>
        <begin position="667"/>
        <end position="740"/>
    </location>
</feature>
<dbReference type="Proteomes" id="UP000077671">
    <property type="component" value="Unassembled WGS sequence"/>
</dbReference>
<dbReference type="PANTHER" id="PTHR19923">
    <property type="entry name" value="WD40 REPEAT PROTEINPRL1/PRL2-RELATED"/>
    <property type="match status" value="1"/>
</dbReference>
<keyword evidence="1" id="KW-0719">Serine esterase</keyword>
<evidence type="ECO:0000256" key="5">
    <source>
        <dbReference type="ARBA" id="ARBA00022801"/>
    </source>
</evidence>
<dbReference type="GO" id="GO:0000974">
    <property type="term" value="C:Prp19 complex"/>
    <property type="evidence" value="ECO:0007669"/>
    <property type="project" value="TreeGrafter"/>
</dbReference>
<evidence type="ECO:0000256" key="1">
    <source>
        <dbReference type="ARBA" id="ARBA00022487"/>
    </source>
</evidence>
<name>A0A8T8TIX4_9BASI</name>
<reference evidence="11" key="3">
    <citation type="submission" date="2020-10" db="EMBL/GenBank/DDBJ databases">
        <authorList>
            <person name="Sedaghatjoo S."/>
        </authorList>
    </citation>
    <scope>NUCLEOTIDE SEQUENCE</scope>
    <source>
        <strain evidence="11">AZH3</strain>
    </source>
</reference>
<feature type="repeat" description="WD" evidence="8">
    <location>
        <begin position="202"/>
        <end position="243"/>
    </location>
</feature>
<evidence type="ECO:0000256" key="4">
    <source>
        <dbReference type="ARBA" id="ARBA00022737"/>
    </source>
</evidence>
<dbReference type="EC" id="3.1.1.-" evidence="9"/>
<evidence type="ECO:0000256" key="10">
    <source>
        <dbReference type="SAM" id="MobiDB-lite"/>
    </source>
</evidence>
<evidence type="ECO:0000256" key="9">
    <source>
        <dbReference type="RuleBase" id="RU361238"/>
    </source>
</evidence>
<accession>A0A8T8TIX4</accession>
<keyword evidence="2 8" id="KW-0853">WD repeat</keyword>
<dbReference type="InterPro" id="IPR015943">
    <property type="entry name" value="WD40/YVTN_repeat-like_dom_sf"/>
</dbReference>
<evidence type="ECO:0000256" key="2">
    <source>
        <dbReference type="ARBA" id="ARBA00022574"/>
    </source>
</evidence>
<comment type="caution">
    <text evidence="12">The sequence shown here is derived from an EMBL/GenBank/DDBJ whole genome shotgun (WGS) entry which is preliminary data.</text>
</comment>
<evidence type="ECO:0000256" key="7">
    <source>
        <dbReference type="ARBA" id="ARBA00025726"/>
    </source>
</evidence>
<keyword evidence="3" id="KW-0732">Signal</keyword>
<dbReference type="InterPro" id="IPR019775">
    <property type="entry name" value="WD40_repeat_CS"/>
</dbReference>
<dbReference type="InterPro" id="IPR036322">
    <property type="entry name" value="WD40_repeat_dom_sf"/>
</dbReference>
<keyword evidence="14" id="KW-1185">Reference proteome</keyword>
<dbReference type="EMBL" id="LWDD02000432">
    <property type="protein sequence ID" value="KAE8261001.1"/>
    <property type="molecule type" value="Genomic_DNA"/>
</dbReference>
<gene>
    <name evidence="12" type="ORF">A4X03_0g3629</name>
    <name evidence="11" type="ORF">JKIAZH3_G7231</name>
</gene>
<sequence length="1219" mass="129089">MADTATAPAAAASAGTSAHTPDIAALITQSAKRTRYIFSASDINTIPSLSGNTVSEEAKHARISAKLQTEYADAQSLPPALLAQQHGGSGAGAGVGVGVGVGPVRAGVKRKEGPSFPSPSSGPGADGAMVLAGPSRPGAPTSASASTLNPSLALVALRREEGFASAHGGGSLLSTALIRKKEAAARQAKPEYHPQWKLKRVISGHLGWVRCIAVEPGNKWFVTGAGDRMIKIWDLASGELKLSLTGHISTVRGLAVSPRHPYLFSAGEDKMVKCWDLETNKVIRQYHGHLSGIYSLALHPTLDVIVTAGRDASARVWDIRTKAQVHVLSGHRGTIASVVCQEADPQIITGSMDATVRLWDLAAGRSITTLTHHKKSVRALAVHPAEFTFASGSAGGRNIKTWKCPEGSLVNNMTHETIVNSLSVNADGVLFSGGDNGSLRFFDYATGIPFQSAEDIPQPGSLDAESGIFCSTFDQAGIRLLTGGADKTIKVWAEANQSTGIERAGPEAQKRCAWLAANFASKSSQPINNTFTEYYPEGSNPSLELLVAQYPEKTLPSDFLKNLQQTLASVGPDIDIKADGGYGKAGGRTGSYGPLGSLPAFCRFGGNLPTSALTAVLFEVWLPLASDPSIQLAALNSSDYPTDSTPIVLGADGTIIKGPPYLLQMQANGTLPADGSSPSTKKELPLSTLTTTDPASAPHPSLPAGALDGTTPTSGTPPSRRLHKHHKKAKVHHKKHGDHHSAEVISGDDVFGTTKDFDGWNGRLLFIGNGGQRGFVPLTDLKQAMSRHRFAVAGSNAGHFSTSGGTAWALGPQGADAARDWSSRAVHVARQASLEVIDLFYGSTAGARVKGDPNPSKLSPDRLRSYYAGCSVGGMQGFGSVQNYPEDFDGVLVGAPAIYFNRVNHGQIHTRGIHRKKIAGAGFFDIKLLITSVRDLVLEQCDALDGLKDGVINEAYTCKPDFDPLLCGSTSKWGKDATACFNSTQLANLKELFQPTVYNNTFVYDRYLPGLDIQAASLTGAAAKAIGWITNAVLQNQTAPGFDGYKETLEIFQKGEDLNLGGSNVDKPDISAFLNGGKRKLIHYHGLGMGHCRNGPGAFLFGAPTQNDAGNTPLRWDTEHDIILSLVAWTERGSQYAPAYQVGASYNSRRRFIPVNPALDTTTSSGASDSAALPTTFWSREIGLRHTRKLCPWPQVAHYDGHGPTDGPAAFQSFVCQDP</sequence>
<proteinExistence type="inferred from homology"/>
<reference evidence="12" key="2">
    <citation type="journal article" date="2019" name="IMA Fungus">
        <title>Genome sequencing and comparison of five Tilletia species to identify candidate genes for the detection of regulated species infecting wheat.</title>
        <authorList>
            <person name="Nguyen H.D.T."/>
            <person name="Sultana T."/>
            <person name="Kesanakurti P."/>
            <person name="Hambleton S."/>
        </authorList>
    </citation>
    <scope>NUCLEOTIDE SEQUENCE</scope>
    <source>
        <strain evidence="12">DAOMC 238032</strain>
    </source>
</reference>
<dbReference type="Proteomes" id="UP000836402">
    <property type="component" value="Unassembled WGS sequence"/>
</dbReference>
<evidence type="ECO:0000256" key="3">
    <source>
        <dbReference type="ARBA" id="ARBA00022729"/>
    </source>
</evidence>
<evidence type="ECO:0000313" key="12">
    <source>
        <dbReference type="EMBL" id="KAE8261001.1"/>
    </source>
</evidence>
<keyword evidence="4" id="KW-0677">Repeat</keyword>
<dbReference type="PROSITE" id="PS00678">
    <property type="entry name" value="WD_REPEATS_1"/>
    <property type="match status" value="2"/>
</dbReference>
<keyword evidence="5 9" id="KW-0378">Hydrolase</keyword>
<dbReference type="Pfam" id="PF07519">
    <property type="entry name" value="Tannase"/>
    <property type="match status" value="1"/>
</dbReference>